<dbReference type="EMBL" id="CAJOBZ010000026">
    <property type="protein sequence ID" value="CAF4878064.1"/>
    <property type="molecule type" value="Genomic_DNA"/>
</dbReference>
<dbReference type="OrthoDB" id="10025005at2759"/>
<protein>
    <submittedName>
        <fullName evidence="2">Uncharacterized protein</fullName>
    </submittedName>
</protein>
<proteinExistence type="predicted"/>
<comment type="caution">
    <text evidence="2">The sequence shown here is derived from an EMBL/GenBank/DDBJ whole genome shotgun (WGS) entry which is preliminary data.</text>
</comment>
<reference evidence="2" key="1">
    <citation type="submission" date="2021-02" db="EMBL/GenBank/DDBJ databases">
        <authorList>
            <person name="Steward A R."/>
        </authorList>
    </citation>
    <scope>NUCLEOTIDE SEQUENCE</scope>
</reference>
<dbReference type="AlphaFoldDB" id="A0A821TX56"/>
<sequence length="248" mass="27271">MARVSGTKHTLKYTSKIPWFNAVATLDGALYRQARSKLPKKRRRVLPVEQPRRKRDATASNRRVNAVKHPVVLKDLQGANKFGVNGMNMISLALQGPPNVLRPPPTVQPLQARAPIVESPIVNTQCATISLASLQPPLMTAPPLQPRPATTGSLDLMLPLQPKLLPGYNLQSSFLSSTLSTVRPPDLNKIIRDDFKPTVDIIVEKSEDVDNKMCCDVGRIIDDNVCCEINSNVIENDPCKDSPNNNSV</sequence>
<dbReference type="Proteomes" id="UP000663880">
    <property type="component" value="Unassembled WGS sequence"/>
</dbReference>
<name>A0A821TX56_9NEOP</name>
<gene>
    <name evidence="2" type="ORF">PMACD_LOCUS9353</name>
</gene>
<accession>A0A821TX56</accession>
<feature type="region of interest" description="Disordered" evidence="1">
    <location>
        <begin position="38"/>
        <end position="61"/>
    </location>
</feature>
<evidence type="ECO:0000256" key="1">
    <source>
        <dbReference type="SAM" id="MobiDB-lite"/>
    </source>
</evidence>
<evidence type="ECO:0000313" key="2">
    <source>
        <dbReference type="EMBL" id="CAF4878064.1"/>
    </source>
</evidence>
<evidence type="ECO:0000313" key="3">
    <source>
        <dbReference type="Proteomes" id="UP000663880"/>
    </source>
</evidence>
<organism evidence="2 3">
    <name type="scientific">Pieris macdunnoughi</name>
    <dbReference type="NCBI Taxonomy" id="345717"/>
    <lineage>
        <taxon>Eukaryota</taxon>
        <taxon>Metazoa</taxon>
        <taxon>Ecdysozoa</taxon>
        <taxon>Arthropoda</taxon>
        <taxon>Hexapoda</taxon>
        <taxon>Insecta</taxon>
        <taxon>Pterygota</taxon>
        <taxon>Neoptera</taxon>
        <taxon>Endopterygota</taxon>
        <taxon>Lepidoptera</taxon>
        <taxon>Glossata</taxon>
        <taxon>Ditrysia</taxon>
        <taxon>Papilionoidea</taxon>
        <taxon>Pieridae</taxon>
        <taxon>Pierinae</taxon>
        <taxon>Pieris</taxon>
    </lineage>
</organism>
<keyword evidence="3" id="KW-1185">Reference proteome</keyword>